<proteinExistence type="predicted"/>
<dbReference type="EMBL" id="LFOD01000012">
    <property type="protein sequence ID" value="KMV17592.1"/>
    <property type="molecule type" value="Genomic_DNA"/>
</dbReference>
<dbReference type="OrthoDB" id="4749023at2"/>
<evidence type="ECO:0000313" key="1">
    <source>
        <dbReference type="EMBL" id="KMV17592.1"/>
    </source>
</evidence>
<dbReference type="Proteomes" id="UP000037594">
    <property type="component" value="Unassembled WGS sequence"/>
</dbReference>
<reference evidence="1 2" key="1">
    <citation type="submission" date="2015-06" db="EMBL/GenBank/DDBJ databases">
        <title>Genome sequence of Mycobacterium conceptionense strain MLE.</title>
        <authorList>
            <person name="Greninger A.L."/>
            <person name="Cunningham G."/>
            <person name="Chiu C.Y."/>
            <person name="Miller S."/>
        </authorList>
    </citation>
    <scope>NUCLEOTIDE SEQUENCE [LARGE SCALE GENOMIC DNA]</scope>
    <source>
        <strain evidence="1 2">MLE</strain>
    </source>
</reference>
<name>A0A0J8U9A6_9MYCO</name>
<sequence length="99" mass="10654">MSVTPNPVFDTLLRLGDGIENVWTEAAFAAEEAVGLAFDDIDDPNVAVAVHDGRIVYIGISDGMLQVPLDELQDALNACILTAFAMWKRQTQVVAHNAA</sequence>
<comment type="caution">
    <text evidence="1">The sequence shown here is derived from an EMBL/GenBank/DDBJ whole genome shotgun (WGS) entry which is preliminary data.</text>
</comment>
<dbReference type="AlphaFoldDB" id="A0A0J8U9A6"/>
<gene>
    <name evidence="1" type="ORF">ACT17_14985</name>
</gene>
<protein>
    <submittedName>
        <fullName evidence="1">Uncharacterized protein</fullName>
    </submittedName>
</protein>
<evidence type="ECO:0000313" key="2">
    <source>
        <dbReference type="Proteomes" id="UP000037594"/>
    </source>
</evidence>
<dbReference type="RefSeq" id="WP_048895940.1">
    <property type="nucleotide sequence ID" value="NZ_LFOD01000012.1"/>
</dbReference>
<accession>A0A0J8U9A6</accession>
<organism evidence="1 2">
    <name type="scientific">Mycolicibacterium conceptionense</name>
    <dbReference type="NCBI Taxonomy" id="451644"/>
    <lineage>
        <taxon>Bacteria</taxon>
        <taxon>Bacillati</taxon>
        <taxon>Actinomycetota</taxon>
        <taxon>Actinomycetes</taxon>
        <taxon>Mycobacteriales</taxon>
        <taxon>Mycobacteriaceae</taxon>
        <taxon>Mycolicibacterium</taxon>
    </lineage>
</organism>
<dbReference type="PATRIC" id="fig|451644.5.peg.3100"/>